<comment type="similarity">
    <text evidence="2">Belongs to the glycosyltransferase 28 family.</text>
</comment>
<dbReference type="EMBL" id="FNCE01000002">
    <property type="protein sequence ID" value="SDF74964.1"/>
    <property type="molecule type" value="Genomic_DNA"/>
</dbReference>
<dbReference type="PANTHER" id="PTHR12867:SF6">
    <property type="entry name" value="N-ACETYLGLUCOSAMINYLDIPHOSPHODOLICHOL N-ACETYLGLUCOSAMINYLTRANSFERASE"/>
    <property type="match status" value="1"/>
</dbReference>
<keyword evidence="3" id="KW-0328">Glycosyltransferase</keyword>
<gene>
    <name evidence="7" type="ORF">SAMN05216241_102219</name>
</gene>
<keyword evidence="5" id="KW-0256">Endoplasmic reticulum</keyword>
<accession>A0A1G7NLK6</accession>
<dbReference type="SUPFAM" id="SSF53756">
    <property type="entry name" value="UDP-Glycosyltransferase/glycogen phosphorylase"/>
    <property type="match status" value="1"/>
</dbReference>
<reference evidence="7 8" key="1">
    <citation type="submission" date="2016-10" db="EMBL/GenBank/DDBJ databases">
        <authorList>
            <person name="de Groot N.N."/>
        </authorList>
    </citation>
    <scope>NUCLEOTIDE SEQUENCE [LARGE SCALE GENOMIC DNA]</scope>
    <source>
        <strain evidence="7 8">DSM 25584</strain>
    </source>
</reference>
<dbReference type="STRING" id="1082479.SAMN05216241_102219"/>
<evidence type="ECO:0000256" key="5">
    <source>
        <dbReference type="ARBA" id="ARBA00022824"/>
    </source>
</evidence>
<sequence>MIFVTVGTQLPFDRLVSAVAAWHRKHADHEIFAQVGASTAAPPFPSVPFLDGPAFARTFDKADLVVSHAGIGTVLACWAREKPLVVMPRAHALGEHRTDHQIATVNRLGEELSLAAARDSEQLARLLNTAWSQLIPRRTLPPVSGERISDRINDWLKAPQP</sequence>
<keyword evidence="4 7" id="KW-0808">Transferase</keyword>
<dbReference type="Gene3D" id="3.40.50.2000">
    <property type="entry name" value="Glycogen Phosphorylase B"/>
    <property type="match status" value="1"/>
</dbReference>
<dbReference type="AlphaFoldDB" id="A0A1G7NLK6"/>
<name>A0A1G7NLK6_9PROT</name>
<dbReference type="RefSeq" id="WP_143006151.1">
    <property type="nucleotide sequence ID" value="NZ_FNCE01000002.1"/>
</dbReference>
<dbReference type="GO" id="GO:0006488">
    <property type="term" value="P:dolichol-linked oligosaccharide biosynthetic process"/>
    <property type="evidence" value="ECO:0007669"/>
    <property type="project" value="InterPro"/>
</dbReference>
<dbReference type="Proteomes" id="UP000199415">
    <property type="component" value="Unassembled WGS sequence"/>
</dbReference>
<evidence type="ECO:0000256" key="4">
    <source>
        <dbReference type="ARBA" id="ARBA00022679"/>
    </source>
</evidence>
<evidence type="ECO:0000256" key="1">
    <source>
        <dbReference type="ARBA" id="ARBA00004240"/>
    </source>
</evidence>
<keyword evidence="8" id="KW-1185">Reference proteome</keyword>
<dbReference type="OrthoDB" id="7186565at2"/>
<evidence type="ECO:0000256" key="2">
    <source>
        <dbReference type="ARBA" id="ARBA00006962"/>
    </source>
</evidence>
<evidence type="ECO:0000313" key="7">
    <source>
        <dbReference type="EMBL" id="SDF74964.1"/>
    </source>
</evidence>
<dbReference type="GO" id="GO:0016758">
    <property type="term" value="F:hexosyltransferase activity"/>
    <property type="evidence" value="ECO:0007669"/>
    <property type="project" value="InterPro"/>
</dbReference>
<feature type="domain" description="Glycosyl transferase family 28 C-terminal" evidence="6">
    <location>
        <begin position="1"/>
        <end position="128"/>
    </location>
</feature>
<evidence type="ECO:0000259" key="6">
    <source>
        <dbReference type="Pfam" id="PF04101"/>
    </source>
</evidence>
<dbReference type="Pfam" id="PF04101">
    <property type="entry name" value="Glyco_tran_28_C"/>
    <property type="match status" value="1"/>
</dbReference>
<dbReference type="PANTHER" id="PTHR12867">
    <property type="entry name" value="GLYCOSYL TRANSFERASE-RELATED"/>
    <property type="match status" value="1"/>
</dbReference>
<organism evidence="7 8">
    <name type="scientific">Limimonas halophila</name>
    <dbReference type="NCBI Taxonomy" id="1082479"/>
    <lineage>
        <taxon>Bacteria</taxon>
        <taxon>Pseudomonadati</taxon>
        <taxon>Pseudomonadota</taxon>
        <taxon>Alphaproteobacteria</taxon>
        <taxon>Rhodospirillales</taxon>
        <taxon>Rhodovibrionaceae</taxon>
        <taxon>Limimonas</taxon>
    </lineage>
</organism>
<evidence type="ECO:0000256" key="3">
    <source>
        <dbReference type="ARBA" id="ARBA00022676"/>
    </source>
</evidence>
<proteinExistence type="inferred from homology"/>
<dbReference type="InterPro" id="IPR039042">
    <property type="entry name" value="Alg13-like"/>
</dbReference>
<comment type="subcellular location">
    <subcellularLocation>
        <location evidence="1">Endoplasmic reticulum</location>
    </subcellularLocation>
</comment>
<protein>
    <submittedName>
        <fullName evidence="7">UDP-N-acetylglucosamine transferase subunit ALG13</fullName>
    </submittedName>
</protein>
<dbReference type="InterPro" id="IPR007235">
    <property type="entry name" value="Glyco_trans_28_C"/>
</dbReference>
<evidence type="ECO:0000313" key="8">
    <source>
        <dbReference type="Proteomes" id="UP000199415"/>
    </source>
</evidence>